<organism evidence="4 5">
    <name type="scientific">Arenibacter palladensis</name>
    <dbReference type="NCBI Taxonomy" id="237373"/>
    <lineage>
        <taxon>Bacteria</taxon>
        <taxon>Pseudomonadati</taxon>
        <taxon>Bacteroidota</taxon>
        <taxon>Flavobacteriia</taxon>
        <taxon>Flavobacteriales</taxon>
        <taxon>Flavobacteriaceae</taxon>
        <taxon>Arenibacter</taxon>
    </lineage>
</organism>
<dbReference type="Gene3D" id="3.40.720.10">
    <property type="entry name" value="Alkaline Phosphatase, subunit A"/>
    <property type="match status" value="1"/>
</dbReference>
<protein>
    <submittedName>
        <fullName evidence="4">Sulfatase</fullName>
    </submittedName>
</protein>
<dbReference type="GO" id="GO:0004065">
    <property type="term" value="F:arylsulfatase activity"/>
    <property type="evidence" value="ECO:0007669"/>
    <property type="project" value="TreeGrafter"/>
</dbReference>
<sequence>MYTLKLSIFFKTLAIVLGSIPAIFSQTKLMEERPPNIVWITSEDNSKHYLELFDDNGIPTPNIQSLAENGLIFNRVFSNAPVCSVARSTIITGCYAPRIGAQYHRKIVTVPMPDSLKMFPAYLRQQGFYTTNNSKEDYNIIKSDGVWDESSKKASWKNRKENQPFFHVFNIGVSHESSMHFTAKDMETTLPETDQNSFRIQPNHPNTELFKYTNALYRDKIREMDRQVGNVINELRTDGRLDDTFIFYFGDHGGVLPGSKGYLYETGLHVPMVVHVPEKYKHLVNSPVGSTVKGFVSFIDLGPTVLNLAGISIPQGMDGKAFLGKDIKNEELNARDETYSYADRFDEKYDMVRAIRKGKYKYIRNYQPFNFDGLMNNYRYKQLAYQEWQALYDKGELNKIQSAFFESRPPEMLFDIDADPYETKNLANDPKYKTIVRDLRSRLNSWAKGMPDLSFYPEHVLIENAFENPVAYGTKHKKDIEKYIEIADLGLLSFKDAKNALTTALDSSDPWERYWAIIVCSTFGKQAMLMEAKIKTMANKDPERINRVRAAEFLAMVKQLDPSAIMTKALYESDKPSEALLILNSIALMNSGKFNYNFDIHLDQISKVVSEDSEVMRRLEFLKIQ</sequence>
<proteinExistence type="inferred from homology"/>
<dbReference type="Pfam" id="PF00884">
    <property type="entry name" value="Sulfatase"/>
    <property type="match status" value="1"/>
</dbReference>
<feature type="domain" description="Sulfatase N-terminal" evidence="3">
    <location>
        <begin position="35"/>
        <end position="311"/>
    </location>
</feature>
<reference evidence="5" key="1">
    <citation type="submission" date="2016-11" db="EMBL/GenBank/DDBJ databases">
        <authorList>
            <person name="Varghese N."/>
            <person name="Submissions S."/>
        </authorList>
    </citation>
    <scope>NUCLEOTIDE SEQUENCE [LARGE SCALE GENOMIC DNA]</scope>
    <source>
        <strain evidence="5">DSM 17539</strain>
    </source>
</reference>
<dbReference type="OrthoDB" id="9789742at2"/>
<dbReference type="AlphaFoldDB" id="A0A1M4VXK6"/>
<evidence type="ECO:0000259" key="3">
    <source>
        <dbReference type="Pfam" id="PF00884"/>
    </source>
</evidence>
<evidence type="ECO:0000313" key="4">
    <source>
        <dbReference type="EMBL" id="SHE73669.1"/>
    </source>
</evidence>
<dbReference type="InterPro" id="IPR000917">
    <property type="entry name" value="Sulfatase_N"/>
</dbReference>
<dbReference type="RefSeq" id="WP_084532484.1">
    <property type="nucleotide sequence ID" value="NZ_FQUX01000001.1"/>
</dbReference>
<gene>
    <name evidence="4" type="ORF">SAMN03080594_1011132</name>
</gene>
<evidence type="ECO:0000313" key="5">
    <source>
        <dbReference type="Proteomes" id="UP000184406"/>
    </source>
</evidence>
<keyword evidence="5" id="KW-1185">Reference proteome</keyword>
<dbReference type="EMBL" id="FQUX01000001">
    <property type="protein sequence ID" value="SHE73669.1"/>
    <property type="molecule type" value="Genomic_DNA"/>
</dbReference>
<dbReference type="PANTHER" id="PTHR42693">
    <property type="entry name" value="ARYLSULFATASE FAMILY MEMBER"/>
    <property type="match status" value="1"/>
</dbReference>
<dbReference type="Proteomes" id="UP000184406">
    <property type="component" value="Unassembled WGS sequence"/>
</dbReference>
<comment type="similarity">
    <text evidence="1">Belongs to the sulfatase family.</text>
</comment>
<dbReference type="PANTHER" id="PTHR42693:SF53">
    <property type="entry name" value="ENDO-4-O-SULFATASE"/>
    <property type="match status" value="1"/>
</dbReference>
<keyword evidence="2" id="KW-0378">Hydrolase</keyword>
<accession>A0A1M4VXK6</accession>
<evidence type="ECO:0000256" key="1">
    <source>
        <dbReference type="ARBA" id="ARBA00008779"/>
    </source>
</evidence>
<dbReference type="CDD" id="cd16027">
    <property type="entry name" value="SGSH"/>
    <property type="match status" value="1"/>
</dbReference>
<evidence type="ECO:0000256" key="2">
    <source>
        <dbReference type="ARBA" id="ARBA00022801"/>
    </source>
</evidence>
<dbReference type="SUPFAM" id="SSF53649">
    <property type="entry name" value="Alkaline phosphatase-like"/>
    <property type="match status" value="1"/>
</dbReference>
<name>A0A1M4VXK6_9FLAO</name>
<dbReference type="InterPro" id="IPR050738">
    <property type="entry name" value="Sulfatase"/>
</dbReference>
<dbReference type="InterPro" id="IPR017850">
    <property type="entry name" value="Alkaline_phosphatase_core_sf"/>
</dbReference>